<evidence type="ECO:0000313" key="1">
    <source>
        <dbReference type="EMBL" id="CAH1585643.1"/>
    </source>
</evidence>
<organism evidence="1 2">
    <name type="scientific">Vibrio jasicida</name>
    <dbReference type="NCBI Taxonomy" id="766224"/>
    <lineage>
        <taxon>Bacteria</taxon>
        <taxon>Pseudomonadati</taxon>
        <taxon>Pseudomonadota</taxon>
        <taxon>Gammaproteobacteria</taxon>
        <taxon>Vibrionales</taxon>
        <taxon>Vibrionaceae</taxon>
        <taxon>Vibrio</taxon>
    </lineage>
</organism>
<dbReference type="EMBL" id="CAKMUD010000072">
    <property type="protein sequence ID" value="CAH1585643.1"/>
    <property type="molecule type" value="Genomic_DNA"/>
</dbReference>
<gene>
    <name evidence="1" type="ORF">THF1A12_20204</name>
</gene>
<dbReference type="AlphaFoldDB" id="A0AAU9QJA7"/>
<proteinExistence type="predicted"/>
<protein>
    <submittedName>
        <fullName evidence="1">Uncharacterized protein</fullName>
    </submittedName>
</protein>
<dbReference type="Proteomes" id="UP001295462">
    <property type="component" value="Unassembled WGS sequence"/>
</dbReference>
<evidence type="ECO:0000313" key="2">
    <source>
        <dbReference type="Proteomes" id="UP001295462"/>
    </source>
</evidence>
<accession>A0AAU9QJA7</accession>
<name>A0AAU9QJA7_9VIBR</name>
<sequence length="40" mass="4429">MSEESVDAREGLWKGESLATLYETGEIRDVLTVHNFSSGN</sequence>
<comment type="caution">
    <text evidence="1">The sequence shown here is derived from an EMBL/GenBank/DDBJ whole genome shotgun (WGS) entry which is preliminary data.</text>
</comment>
<reference evidence="1" key="1">
    <citation type="submission" date="2022-01" db="EMBL/GenBank/DDBJ databases">
        <authorList>
            <person name="Lagorce A."/>
        </authorList>
    </citation>
    <scope>NUCLEOTIDE SEQUENCE</scope>
    <source>
        <strain evidence="1">Th15_F1_A12</strain>
    </source>
</reference>